<feature type="transmembrane region" description="Helical" evidence="8">
    <location>
        <begin position="31"/>
        <end position="50"/>
    </location>
</feature>
<dbReference type="EMBL" id="QNRK01000003">
    <property type="protein sequence ID" value="RBP17142.1"/>
    <property type="molecule type" value="Genomic_DNA"/>
</dbReference>
<dbReference type="InterPro" id="IPR026392">
    <property type="entry name" value="Exo/Archaeosortase_dom"/>
</dbReference>
<dbReference type="RefSeq" id="WP_113887779.1">
    <property type="nucleotide sequence ID" value="NZ_QNRK01000003.1"/>
</dbReference>
<comment type="caution">
    <text evidence="9">The sequence shown here is derived from an EMBL/GenBank/DDBJ whole genome shotgun (WGS) entry which is preliminary data.</text>
</comment>
<keyword evidence="10" id="KW-1185">Reference proteome</keyword>
<evidence type="ECO:0000256" key="3">
    <source>
        <dbReference type="ARBA" id="ARBA00022670"/>
    </source>
</evidence>
<proteinExistence type="predicted"/>
<evidence type="ECO:0000256" key="4">
    <source>
        <dbReference type="ARBA" id="ARBA00022692"/>
    </source>
</evidence>
<comment type="subcellular location">
    <subcellularLocation>
        <location evidence="1">Cell membrane</location>
        <topology evidence="1">Multi-pass membrane protein</topology>
    </subcellularLocation>
</comment>
<evidence type="ECO:0000256" key="5">
    <source>
        <dbReference type="ARBA" id="ARBA00022801"/>
    </source>
</evidence>
<dbReference type="Pfam" id="PF09721">
    <property type="entry name" value="Exosortase_EpsH"/>
    <property type="match status" value="1"/>
</dbReference>
<keyword evidence="2" id="KW-1003">Cell membrane</keyword>
<reference evidence="9 10" key="1">
    <citation type="submission" date="2018-06" db="EMBL/GenBank/DDBJ databases">
        <title>Genomic Encyclopedia of Type Strains, Phase IV (KMG-IV): sequencing the most valuable type-strain genomes for metagenomic binning, comparative biology and taxonomic classification.</title>
        <authorList>
            <person name="Goeker M."/>
        </authorList>
    </citation>
    <scope>NUCLEOTIDE SEQUENCE [LARGE SCALE GENOMIC DNA]</scope>
    <source>
        <strain evidence="9 10">DSM 24875</strain>
    </source>
</reference>
<protein>
    <submittedName>
        <fullName evidence="9">Exosortase B</fullName>
    </submittedName>
</protein>
<keyword evidence="3" id="KW-0645">Protease</keyword>
<feature type="transmembrane region" description="Helical" evidence="8">
    <location>
        <begin position="236"/>
        <end position="258"/>
    </location>
</feature>
<dbReference type="GO" id="GO:0008233">
    <property type="term" value="F:peptidase activity"/>
    <property type="evidence" value="ECO:0007669"/>
    <property type="project" value="UniProtKB-KW"/>
</dbReference>
<evidence type="ECO:0000256" key="1">
    <source>
        <dbReference type="ARBA" id="ARBA00004651"/>
    </source>
</evidence>
<feature type="transmembrane region" description="Helical" evidence="8">
    <location>
        <begin position="123"/>
        <end position="151"/>
    </location>
</feature>
<evidence type="ECO:0000256" key="2">
    <source>
        <dbReference type="ARBA" id="ARBA00022475"/>
    </source>
</evidence>
<dbReference type="NCBIfam" id="TIGR02602">
    <property type="entry name" value="8TM_EpsH"/>
    <property type="match status" value="1"/>
</dbReference>
<dbReference type="GO" id="GO:0005886">
    <property type="term" value="C:plasma membrane"/>
    <property type="evidence" value="ECO:0007669"/>
    <property type="project" value="UniProtKB-SubCell"/>
</dbReference>
<dbReference type="InterPro" id="IPR019127">
    <property type="entry name" value="Exosortase"/>
</dbReference>
<accession>A0A366FR59</accession>
<dbReference type="InterPro" id="IPR013426">
    <property type="entry name" value="EpsH-like"/>
</dbReference>
<name>A0A366FR59_9HYPH</name>
<dbReference type="NCBIfam" id="TIGR04178">
    <property type="entry name" value="exo_archaeo"/>
    <property type="match status" value="1"/>
</dbReference>
<evidence type="ECO:0000256" key="8">
    <source>
        <dbReference type="SAM" id="Phobius"/>
    </source>
</evidence>
<evidence type="ECO:0000313" key="9">
    <source>
        <dbReference type="EMBL" id="RBP17142.1"/>
    </source>
</evidence>
<evidence type="ECO:0000256" key="7">
    <source>
        <dbReference type="ARBA" id="ARBA00023136"/>
    </source>
</evidence>
<evidence type="ECO:0000313" key="10">
    <source>
        <dbReference type="Proteomes" id="UP000253529"/>
    </source>
</evidence>
<organism evidence="9 10">
    <name type="scientific">Roseiarcus fermentans</name>
    <dbReference type="NCBI Taxonomy" id="1473586"/>
    <lineage>
        <taxon>Bacteria</taxon>
        <taxon>Pseudomonadati</taxon>
        <taxon>Pseudomonadota</taxon>
        <taxon>Alphaproteobacteria</taxon>
        <taxon>Hyphomicrobiales</taxon>
        <taxon>Roseiarcaceae</taxon>
        <taxon>Roseiarcus</taxon>
    </lineage>
</organism>
<gene>
    <name evidence="9" type="ORF">DFR50_10327</name>
</gene>
<dbReference type="OrthoDB" id="9797363at2"/>
<dbReference type="Proteomes" id="UP000253529">
    <property type="component" value="Unassembled WGS sequence"/>
</dbReference>
<keyword evidence="4 8" id="KW-0812">Transmembrane</keyword>
<evidence type="ECO:0000256" key="6">
    <source>
        <dbReference type="ARBA" id="ARBA00022989"/>
    </source>
</evidence>
<feature type="transmembrane region" description="Helical" evidence="8">
    <location>
        <begin position="278"/>
        <end position="302"/>
    </location>
</feature>
<dbReference type="AlphaFoldDB" id="A0A366FR59"/>
<feature type="transmembrane region" description="Helical" evidence="8">
    <location>
        <begin position="93"/>
        <end position="111"/>
    </location>
</feature>
<keyword evidence="6 8" id="KW-1133">Transmembrane helix</keyword>
<keyword evidence="5" id="KW-0378">Hydrolase</keyword>
<feature type="transmembrane region" description="Helical" evidence="8">
    <location>
        <begin position="207"/>
        <end position="224"/>
    </location>
</feature>
<dbReference type="GO" id="GO:0006508">
    <property type="term" value="P:proteolysis"/>
    <property type="evidence" value="ECO:0007669"/>
    <property type="project" value="UniProtKB-KW"/>
</dbReference>
<sequence length="316" mass="34347">MTDLSSKLSPTSGSVGNPAVAARARSHGLRLVSLGAMAIAFLVAYIPTYIRLANGPWQTEQEGHGPLIMLASVWLAWQQREKLRNLVPRPAPVAGWIVLIASLLVMAVTRSQDILMIETATQIPVLLACLLLIGGWPLAKVFAFPLAFLIFSVPPPGWILDALTVPLKAWVSDVVTNLLYALGYPIAQNGVIIMIGSYELMVKDACSGMNSIFALSAIGIFYVYEFVHNNWIRKAILILSIIPITVMANLFRVLALVLGSYYLGVDRVEGLFHDVTGIALFVFALVLFFLLDTVLIGTGYLIRRAFPPSRGAPSAT</sequence>
<keyword evidence="7 8" id="KW-0472">Membrane</keyword>